<sequence length="147" mass="17042">MVHKVGNTCPSNSTTCEKQEAYRKDVKGAFGILQARWLIIRAPARGWSLEKLNFIVMSCIILDNMIVEDEWDDYTCGDSNDDEVDPNKSRRAIARIYDGSNLTRDPRIGRIPIEEYMCRHRSIRYRTVNNNLQKDLIAHLWAKQALE</sequence>
<comment type="caution">
    <text evidence="1">The sequence shown here is derived from an EMBL/GenBank/DDBJ whole genome shotgun (WGS) entry which is preliminary data.</text>
</comment>
<name>A0AAD4ZML1_PRUDU</name>
<dbReference type="EMBL" id="JAJFAZ020000001">
    <property type="protein sequence ID" value="KAI5350843.1"/>
    <property type="molecule type" value="Genomic_DNA"/>
</dbReference>
<dbReference type="PANTHER" id="PTHR47150">
    <property type="entry name" value="OS12G0169200 PROTEIN"/>
    <property type="match status" value="1"/>
</dbReference>
<evidence type="ECO:0000313" key="1">
    <source>
        <dbReference type="EMBL" id="KAI5350843.1"/>
    </source>
</evidence>
<dbReference type="Proteomes" id="UP001054821">
    <property type="component" value="Chromosome 1"/>
</dbReference>
<dbReference type="PANTHER" id="PTHR47150:SF6">
    <property type="entry name" value="OS01G0872900 PROTEIN"/>
    <property type="match status" value="1"/>
</dbReference>
<dbReference type="InterPro" id="IPR006912">
    <property type="entry name" value="Harbinger_derived_prot"/>
</dbReference>
<gene>
    <name evidence="1" type="ORF">L3X38_003734</name>
</gene>
<protein>
    <submittedName>
        <fullName evidence="1">Uncharacterized protein</fullName>
    </submittedName>
</protein>
<organism evidence="1 2">
    <name type="scientific">Prunus dulcis</name>
    <name type="common">Almond</name>
    <name type="synonym">Amygdalus dulcis</name>
    <dbReference type="NCBI Taxonomy" id="3755"/>
    <lineage>
        <taxon>Eukaryota</taxon>
        <taxon>Viridiplantae</taxon>
        <taxon>Streptophyta</taxon>
        <taxon>Embryophyta</taxon>
        <taxon>Tracheophyta</taxon>
        <taxon>Spermatophyta</taxon>
        <taxon>Magnoliopsida</taxon>
        <taxon>eudicotyledons</taxon>
        <taxon>Gunneridae</taxon>
        <taxon>Pentapetalae</taxon>
        <taxon>rosids</taxon>
        <taxon>fabids</taxon>
        <taxon>Rosales</taxon>
        <taxon>Rosaceae</taxon>
        <taxon>Amygdaloideae</taxon>
        <taxon>Amygdaleae</taxon>
        <taxon>Prunus</taxon>
    </lineage>
</organism>
<keyword evidence="2" id="KW-1185">Reference proteome</keyword>
<evidence type="ECO:0000313" key="2">
    <source>
        <dbReference type="Proteomes" id="UP001054821"/>
    </source>
</evidence>
<proteinExistence type="predicted"/>
<dbReference type="Pfam" id="PF04827">
    <property type="entry name" value="Plant_tran"/>
    <property type="match status" value="1"/>
</dbReference>
<reference evidence="1 2" key="1">
    <citation type="journal article" date="2022" name="G3 (Bethesda)">
        <title>Whole-genome sequence and methylome profiling of the almond [Prunus dulcis (Mill.) D.A. Webb] cultivar 'Nonpareil'.</title>
        <authorList>
            <person name="D'Amico-Willman K.M."/>
            <person name="Ouma W.Z."/>
            <person name="Meulia T."/>
            <person name="Sideli G.M."/>
            <person name="Gradziel T.M."/>
            <person name="Fresnedo-Ramirez J."/>
        </authorList>
    </citation>
    <scope>NUCLEOTIDE SEQUENCE [LARGE SCALE GENOMIC DNA]</scope>
    <source>
        <strain evidence="1">Clone GOH B32 T37-40</strain>
    </source>
</reference>
<accession>A0AAD4ZML1</accession>
<dbReference type="AlphaFoldDB" id="A0AAD4ZML1"/>